<reference evidence="2 3" key="1">
    <citation type="submission" date="2024-01" db="EMBL/GenBank/DDBJ databases">
        <title>Genome assemblies of Stephania.</title>
        <authorList>
            <person name="Yang L."/>
        </authorList>
    </citation>
    <scope>NUCLEOTIDE SEQUENCE [LARGE SCALE GENOMIC DNA]</scope>
    <source>
        <strain evidence="2">QJT</strain>
        <tissue evidence="2">Leaf</tissue>
    </source>
</reference>
<dbReference type="EMBL" id="JBBNAE010000006">
    <property type="protein sequence ID" value="KAK9116825.1"/>
    <property type="molecule type" value="Genomic_DNA"/>
</dbReference>
<evidence type="ECO:0000256" key="1">
    <source>
        <dbReference type="SAM" id="MobiDB-lite"/>
    </source>
</evidence>
<evidence type="ECO:0000313" key="3">
    <source>
        <dbReference type="Proteomes" id="UP001417504"/>
    </source>
</evidence>
<name>A0AAP0IK86_9MAGN</name>
<protein>
    <submittedName>
        <fullName evidence="2">Uncharacterized protein</fullName>
    </submittedName>
</protein>
<proteinExistence type="predicted"/>
<keyword evidence="3" id="KW-1185">Reference proteome</keyword>
<accession>A0AAP0IK86</accession>
<comment type="caution">
    <text evidence="2">The sequence shown here is derived from an EMBL/GenBank/DDBJ whole genome shotgun (WGS) entry which is preliminary data.</text>
</comment>
<dbReference type="AlphaFoldDB" id="A0AAP0IK86"/>
<feature type="region of interest" description="Disordered" evidence="1">
    <location>
        <begin position="13"/>
        <end position="138"/>
    </location>
</feature>
<sequence length="206" mass="21910">MMKKMMMECVVKHSRRKNGQGGGGGGIIKARAAGSLPPPPLLWAVGPYKGAPSSPEKGVGAPLGGSSFPTPYKPWRGEERGGSPPFLLLDGGRTGGRWPSGQPLEAPRRSPRRRPEGRRGLSPPRLQHGGARASPLSGQLARNAATYAGGSKKPQKRVQGLTPRGMSCRLLPRRSMETRESGNVTLYMTPWAKTLVASSVASEPEK</sequence>
<evidence type="ECO:0000313" key="2">
    <source>
        <dbReference type="EMBL" id="KAK9116825.1"/>
    </source>
</evidence>
<dbReference type="Proteomes" id="UP001417504">
    <property type="component" value="Unassembled WGS sequence"/>
</dbReference>
<organism evidence="2 3">
    <name type="scientific">Stephania japonica</name>
    <dbReference type="NCBI Taxonomy" id="461633"/>
    <lineage>
        <taxon>Eukaryota</taxon>
        <taxon>Viridiplantae</taxon>
        <taxon>Streptophyta</taxon>
        <taxon>Embryophyta</taxon>
        <taxon>Tracheophyta</taxon>
        <taxon>Spermatophyta</taxon>
        <taxon>Magnoliopsida</taxon>
        <taxon>Ranunculales</taxon>
        <taxon>Menispermaceae</taxon>
        <taxon>Menispermoideae</taxon>
        <taxon>Cissampelideae</taxon>
        <taxon>Stephania</taxon>
    </lineage>
</organism>
<gene>
    <name evidence="2" type="ORF">Sjap_015772</name>
</gene>